<protein>
    <submittedName>
        <fullName evidence="1">Uncharacterized protein</fullName>
    </submittedName>
</protein>
<gene>
    <name evidence="1" type="ORF">NDI37_23630</name>
</gene>
<dbReference type="Proteomes" id="UP001442494">
    <property type="component" value="Unassembled WGS sequence"/>
</dbReference>
<reference evidence="1 2" key="1">
    <citation type="submission" date="2022-04" db="EMBL/GenBank/DDBJ databases">
        <title>Positive selection, recombination, and allopatry shape intraspecific diversity of widespread and dominant cyanobacteria.</title>
        <authorList>
            <person name="Wei J."/>
            <person name="Shu W."/>
            <person name="Hu C."/>
        </authorList>
    </citation>
    <scope>NUCLEOTIDE SEQUENCE [LARGE SCALE GENOMIC DNA]</scope>
    <source>
        <strain evidence="1 2">GB2-A5</strain>
    </source>
</reference>
<comment type="caution">
    <text evidence="1">The sequence shown here is derived from an EMBL/GenBank/DDBJ whole genome shotgun (WGS) entry which is preliminary data.</text>
</comment>
<dbReference type="RefSeq" id="WP_190417275.1">
    <property type="nucleotide sequence ID" value="NZ_JAMPKK010000071.1"/>
</dbReference>
<accession>A0ABV0JVF6</accession>
<dbReference type="EMBL" id="JAMPKK010000071">
    <property type="protein sequence ID" value="MEP0867445.1"/>
    <property type="molecule type" value="Genomic_DNA"/>
</dbReference>
<evidence type="ECO:0000313" key="1">
    <source>
        <dbReference type="EMBL" id="MEP0867445.1"/>
    </source>
</evidence>
<sequence>MPNAQAHGTSIKGNKSICLFLVMLKGSSDRCCGDRLSKSFVGRKLEEGISKNGPDEARQAKGKNEESFSKLFATPHALHLVRQRGKVKEILLLGGWEDRLFPVLGGEGVKGFRKDIR</sequence>
<name>A0ABV0JVF6_9CYAN</name>
<evidence type="ECO:0000313" key="2">
    <source>
        <dbReference type="Proteomes" id="UP001442494"/>
    </source>
</evidence>
<organism evidence="1 2">
    <name type="scientific">Funiculus sociatus GB2-A5</name>
    <dbReference type="NCBI Taxonomy" id="2933946"/>
    <lineage>
        <taxon>Bacteria</taxon>
        <taxon>Bacillati</taxon>
        <taxon>Cyanobacteriota</taxon>
        <taxon>Cyanophyceae</taxon>
        <taxon>Coleofasciculales</taxon>
        <taxon>Coleofasciculaceae</taxon>
        <taxon>Funiculus</taxon>
    </lineage>
</organism>
<keyword evidence="2" id="KW-1185">Reference proteome</keyword>
<proteinExistence type="predicted"/>